<dbReference type="GO" id="GO:0006777">
    <property type="term" value="P:Mo-molybdopterin cofactor biosynthetic process"/>
    <property type="evidence" value="ECO:0007669"/>
    <property type="project" value="InterPro"/>
</dbReference>
<protein>
    <recommendedName>
        <fullName evidence="5">4Fe-4S domain-containing protein</fullName>
    </recommendedName>
</protein>
<proteinExistence type="predicted"/>
<dbReference type="AlphaFoldDB" id="A0A7J2U5E0"/>
<accession>A0A7J2U5E0</accession>
<dbReference type="GO" id="GO:0046872">
    <property type="term" value="F:metal ion binding"/>
    <property type="evidence" value="ECO:0007669"/>
    <property type="project" value="UniProtKB-KW"/>
</dbReference>
<dbReference type="InterPro" id="IPR052539">
    <property type="entry name" value="MGD_biosynthesis_adapter"/>
</dbReference>
<dbReference type="Pfam" id="PF04060">
    <property type="entry name" value="FeS"/>
    <property type="match status" value="1"/>
</dbReference>
<dbReference type="InterPro" id="IPR004435">
    <property type="entry name" value="MobB_dom"/>
</dbReference>
<comment type="caution">
    <text evidence="6">The sequence shown here is derived from an EMBL/GenBank/DDBJ whole genome shotgun (WGS) entry which is preliminary data.</text>
</comment>
<dbReference type="Gene3D" id="3.40.50.300">
    <property type="entry name" value="P-loop containing nucleotide triphosphate hydrolases"/>
    <property type="match status" value="1"/>
</dbReference>
<organism evidence="6">
    <name type="scientific">Ignisphaera aggregans</name>
    <dbReference type="NCBI Taxonomy" id="334771"/>
    <lineage>
        <taxon>Archaea</taxon>
        <taxon>Thermoproteota</taxon>
        <taxon>Thermoprotei</taxon>
        <taxon>Desulfurococcales</taxon>
        <taxon>Desulfurococcaceae</taxon>
        <taxon>Ignisphaera</taxon>
    </lineage>
</organism>
<dbReference type="Pfam" id="PF03205">
    <property type="entry name" value="MobB"/>
    <property type="match status" value="1"/>
</dbReference>
<evidence type="ECO:0000256" key="1">
    <source>
        <dbReference type="ARBA" id="ARBA00022485"/>
    </source>
</evidence>
<keyword evidence="2" id="KW-0479">Metal-binding</keyword>
<dbReference type="InterPro" id="IPR027417">
    <property type="entry name" value="P-loop_NTPase"/>
</dbReference>
<dbReference type="PANTHER" id="PTHR40072:SF1">
    <property type="entry name" value="MOLYBDOPTERIN-GUANINE DINUCLEOTIDE BIOSYNTHESIS ADAPTER PROTEIN"/>
    <property type="match status" value="1"/>
</dbReference>
<dbReference type="PROSITE" id="PS51656">
    <property type="entry name" value="4FE4S"/>
    <property type="match status" value="1"/>
</dbReference>
<dbReference type="EMBL" id="DSEU01000074">
    <property type="protein sequence ID" value="HEM68024.1"/>
    <property type="molecule type" value="Genomic_DNA"/>
</dbReference>
<dbReference type="Gene3D" id="1.10.15.40">
    <property type="entry name" value="Electron transport complex subunit B, putative Fe-S cluster"/>
    <property type="match status" value="1"/>
</dbReference>
<sequence>MEPYVVKFVSIARGRGKTYIASQIVSKLKLKGYVVGVIKHVHGEIDVADKDSAVYRDSGADIVILSSERYGAVFMPKWIDDLKHVLSFVNTPIVVVEGFKNSEIGDTIIVAENVKEVEEVGRKIKNVIGAVVRERPIQELVGGAQTPQLFTFSESDVESLVKLIEIRALEFIENQTPKTNCGYCGFETCKAFAKVFAMGKADWCPVASNVKLVVDGKNIPLNPFVKNALRSTIEGFISSLKGVSEKRKKIFIEIDA</sequence>
<keyword evidence="3" id="KW-0408">Iron</keyword>
<evidence type="ECO:0000259" key="5">
    <source>
        <dbReference type="PROSITE" id="PS51656"/>
    </source>
</evidence>
<dbReference type="InterPro" id="IPR007202">
    <property type="entry name" value="4Fe-4S_dom"/>
</dbReference>
<reference evidence="6" key="1">
    <citation type="journal article" date="2020" name="mSystems">
        <title>Genome- and Community-Level Interaction Insights into Carbon Utilization and Element Cycling Functions of Hydrothermarchaeota in Hydrothermal Sediment.</title>
        <authorList>
            <person name="Zhou Z."/>
            <person name="Liu Y."/>
            <person name="Xu W."/>
            <person name="Pan J."/>
            <person name="Luo Z.H."/>
            <person name="Li M."/>
        </authorList>
    </citation>
    <scope>NUCLEOTIDE SEQUENCE [LARGE SCALE GENOMIC DNA]</scope>
    <source>
        <strain evidence="6">SpSt-125</strain>
    </source>
</reference>
<evidence type="ECO:0000256" key="4">
    <source>
        <dbReference type="ARBA" id="ARBA00023014"/>
    </source>
</evidence>
<evidence type="ECO:0000313" key="6">
    <source>
        <dbReference type="EMBL" id="HEM68024.1"/>
    </source>
</evidence>
<dbReference type="PANTHER" id="PTHR40072">
    <property type="entry name" value="MOLYBDOPTERIN-GUANINE DINUCLEOTIDE BIOSYNTHESIS ADAPTER PROTEIN-RELATED"/>
    <property type="match status" value="1"/>
</dbReference>
<gene>
    <name evidence="6" type="ORF">ENO26_10770</name>
</gene>
<keyword evidence="4" id="KW-0411">Iron-sulfur</keyword>
<dbReference type="GO" id="GO:0005525">
    <property type="term" value="F:GTP binding"/>
    <property type="evidence" value="ECO:0007669"/>
    <property type="project" value="InterPro"/>
</dbReference>
<feature type="domain" description="4Fe-4S" evidence="5">
    <location>
        <begin position="159"/>
        <end position="223"/>
    </location>
</feature>
<name>A0A7J2U5E0_9CREN</name>
<dbReference type="GO" id="GO:0051539">
    <property type="term" value="F:4 iron, 4 sulfur cluster binding"/>
    <property type="evidence" value="ECO:0007669"/>
    <property type="project" value="UniProtKB-KW"/>
</dbReference>
<evidence type="ECO:0000256" key="2">
    <source>
        <dbReference type="ARBA" id="ARBA00022723"/>
    </source>
</evidence>
<keyword evidence="1" id="KW-0004">4Fe-4S</keyword>
<evidence type="ECO:0000256" key="3">
    <source>
        <dbReference type="ARBA" id="ARBA00023004"/>
    </source>
</evidence>
<dbReference type="SUPFAM" id="SSF52540">
    <property type="entry name" value="P-loop containing nucleoside triphosphate hydrolases"/>
    <property type="match status" value="1"/>
</dbReference>